<dbReference type="Proteomes" id="UP000198661">
    <property type="component" value="Unassembled WGS sequence"/>
</dbReference>
<dbReference type="STRING" id="201973.SAMN04488025_10823"/>
<feature type="transmembrane region" description="Helical" evidence="1">
    <location>
        <begin position="43"/>
        <end position="67"/>
    </location>
</feature>
<feature type="transmembrane region" description="Helical" evidence="1">
    <location>
        <begin position="390"/>
        <end position="409"/>
    </location>
</feature>
<feature type="transmembrane region" description="Helical" evidence="1">
    <location>
        <begin position="142"/>
        <end position="165"/>
    </location>
</feature>
<feature type="transmembrane region" description="Helical" evidence="1">
    <location>
        <begin position="360"/>
        <end position="378"/>
    </location>
</feature>
<feature type="transmembrane region" description="Helical" evidence="1">
    <location>
        <begin position="236"/>
        <end position="256"/>
    </location>
</feature>
<evidence type="ECO:0008006" key="4">
    <source>
        <dbReference type="Google" id="ProtNLM"/>
    </source>
</evidence>
<keyword evidence="3" id="KW-1185">Reference proteome</keyword>
<name>A0A1I2MF53_9BACL</name>
<proteinExistence type="predicted"/>
<organism evidence="2 3">
    <name type="scientific">Planifilum fulgidum</name>
    <dbReference type="NCBI Taxonomy" id="201973"/>
    <lineage>
        <taxon>Bacteria</taxon>
        <taxon>Bacillati</taxon>
        <taxon>Bacillota</taxon>
        <taxon>Bacilli</taxon>
        <taxon>Bacillales</taxon>
        <taxon>Thermoactinomycetaceae</taxon>
        <taxon>Planifilum</taxon>
    </lineage>
</organism>
<feature type="transmembrane region" description="Helical" evidence="1">
    <location>
        <begin position="79"/>
        <end position="99"/>
    </location>
</feature>
<feature type="transmembrane region" description="Helical" evidence="1">
    <location>
        <begin position="308"/>
        <end position="335"/>
    </location>
</feature>
<dbReference type="OrthoDB" id="5245199at2"/>
<dbReference type="EMBL" id="FOOK01000008">
    <property type="protein sequence ID" value="SFF90125.1"/>
    <property type="molecule type" value="Genomic_DNA"/>
</dbReference>
<accession>A0A1I2MF53</accession>
<protein>
    <recommendedName>
        <fullName evidence="4">Cytochrome C and Quinol oxidase polypeptide I</fullName>
    </recommendedName>
</protein>
<gene>
    <name evidence="2" type="ORF">SAMN04488025_10823</name>
</gene>
<sequence length="410" mass="45490">MFRLPFLFIATGLALFGLFNLATLLQASGWIFQPPRSPSGWLFVHWLILGWATMIAMGAVYQLISVVLQRDVFSRRLGFVQFGVYFAGVLGLLAGFGFFRVQWIALFAALALLGILLFVLNIGLTILQAARWNPITLSSAAALLYLLLTGLAGLSMGINFAFGLWPEWHEPLFYSHIWMGTVGWFGLLITGFSYKMLPMFYLAHGIPDRLPRIITWLWNAAVLAGVALFLAGFPTFGFGVSLGLLTLAVYAYNVYITKVRKARHKKNPGGGIRVSVYSARALAVTCSAALALMLIAPERATDERFLVLFAWAYLWGWVAMTILGYLSKIVPFLWWTHKYGPRAGKEKTPAMGDLLDDRQAVFGLAAVGLCLLAVMVGLGMEQAVWTRWSLGALSLFSLYYVFLIARVFAR</sequence>
<feature type="transmembrane region" description="Helical" evidence="1">
    <location>
        <begin position="105"/>
        <end position="130"/>
    </location>
</feature>
<feature type="transmembrane region" description="Helical" evidence="1">
    <location>
        <begin position="213"/>
        <end position="230"/>
    </location>
</feature>
<evidence type="ECO:0000313" key="2">
    <source>
        <dbReference type="EMBL" id="SFF90125.1"/>
    </source>
</evidence>
<keyword evidence="1" id="KW-1133">Transmembrane helix</keyword>
<feature type="transmembrane region" description="Helical" evidence="1">
    <location>
        <begin position="277"/>
        <end position="296"/>
    </location>
</feature>
<keyword evidence="1" id="KW-0472">Membrane</keyword>
<evidence type="ECO:0000313" key="3">
    <source>
        <dbReference type="Proteomes" id="UP000198661"/>
    </source>
</evidence>
<dbReference type="AlphaFoldDB" id="A0A1I2MF53"/>
<dbReference type="RefSeq" id="WP_092036985.1">
    <property type="nucleotide sequence ID" value="NZ_FOOK01000008.1"/>
</dbReference>
<feature type="transmembrane region" description="Helical" evidence="1">
    <location>
        <begin position="171"/>
        <end position="192"/>
    </location>
</feature>
<keyword evidence="1" id="KW-0812">Transmembrane</keyword>
<evidence type="ECO:0000256" key="1">
    <source>
        <dbReference type="SAM" id="Phobius"/>
    </source>
</evidence>
<reference evidence="2 3" key="1">
    <citation type="submission" date="2016-10" db="EMBL/GenBank/DDBJ databases">
        <authorList>
            <person name="de Groot N.N."/>
        </authorList>
    </citation>
    <scope>NUCLEOTIDE SEQUENCE [LARGE SCALE GENOMIC DNA]</scope>
    <source>
        <strain evidence="2 3">DSM 44945</strain>
    </source>
</reference>